<evidence type="ECO:0000313" key="4">
    <source>
        <dbReference type="Proteomes" id="UP000663070"/>
    </source>
</evidence>
<dbReference type="SUPFAM" id="SSF50249">
    <property type="entry name" value="Nucleic acid-binding proteins"/>
    <property type="match status" value="1"/>
</dbReference>
<feature type="region of interest" description="Disordered" evidence="1">
    <location>
        <begin position="75"/>
        <end position="94"/>
    </location>
</feature>
<evidence type="ECO:0000313" key="3">
    <source>
        <dbReference type="EMBL" id="QPB11933.1"/>
    </source>
</evidence>
<evidence type="ECO:0000256" key="1">
    <source>
        <dbReference type="SAM" id="MobiDB-lite"/>
    </source>
</evidence>
<dbReference type="InterPro" id="IPR012340">
    <property type="entry name" value="NA-bd_OB-fold"/>
</dbReference>
<evidence type="ECO:0000259" key="2">
    <source>
        <dbReference type="Pfam" id="PF21265"/>
    </source>
</evidence>
<feature type="domain" description="Single-stranded DNA-binding protein BPT7" evidence="2">
    <location>
        <begin position="18"/>
        <end position="188"/>
    </location>
</feature>
<reference evidence="3" key="1">
    <citation type="submission" date="2020-10" db="EMBL/GenBank/DDBJ databases">
        <title>Novel bacteriophages targeting Providencia spp. as potential agents for phage therapy.</title>
        <authorList>
            <person name="Rakov C."/>
            <person name="Alkalay-Oren S."/>
            <person name="Coppenhagen-Glazer S."/>
            <person name="Hazan R."/>
        </authorList>
    </citation>
    <scope>NUCLEOTIDE SEQUENCE</scope>
</reference>
<organism evidence="3 4">
    <name type="scientific">Providencia phage PSTCR2</name>
    <dbReference type="NCBI Taxonomy" id="2783544"/>
    <lineage>
        <taxon>Viruses</taxon>
        <taxon>Duplodnaviria</taxon>
        <taxon>Heunggongvirae</taxon>
        <taxon>Uroviricota</taxon>
        <taxon>Caudoviricetes</taxon>
        <taxon>Autographivirales</taxon>
        <taxon>Autotranscriptaviridae</taxon>
        <taxon>Studiervirinae</taxon>
        <taxon>Solymavirus</taxon>
        <taxon>Solymavirus PSTCR2</taxon>
    </lineage>
</organism>
<feature type="region of interest" description="Disordered" evidence="1">
    <location>
        <begin position="195"/>
        <end position="241"/>
    </location>
</feature>
<dbReference type="InterPro" id="IPR016411">
    <property type="entry name" value="SSB_T7"/>
</dbReference>
<dbReference type="Gene3D" id="2.40.50.140">
    <property type="entry name" value="Nucleic acid-binding proteins"/>
    <property type="match status" value="1"/>
</dbReference>
<keyword evidence="4" id="KW-1185">Reference proteome</keyword>
<accession>A0A873WHC5</accession>
<dbReference type="EMBL" id="MW057854">
    <property type="protein sequence ID" value="QPB11933.1"/>
    <property type="molecule type" value="Genomic_DNA"/>
</dbReference>
<dbReference type="PIRSF" id="PIRSF004311">
    <property type="entry name" value="Helix_destablz_SSB_T7"/>
    <property type="match status" value="1"/>
</dbReference>
<name>A0A873WHC5_9CAUD</name>
<feature type="compositionally biased region" description="Acidic residues" evidence="1">
    <location>
        <begin position="221"/>
        <end position="241"/>
    </location>
</feature>
<dbReference type="InterPro" id="IPR049476">
    <property type="entry name" value="SBB_BPT7"/>
</dbReference>
<dbReference type="Proteomes" id="UP000663070">
    <property type="component" value="Segment"/>
</dbReference>
<sequence length="241" mass="26429">MGAIKTDKWGRNIVFTPVGICQPYAWIAKPDEKYPPARYKGNIALDKNHPVTQEIIAKIDELYENARELLVEKFTEKPPKGKRGQPAPTAQEAADEAMNDLPYWDSEDDEDFVILQTSSKADRTNKKTGETKRITIRVVDSKGKPIKNPPIINGGSKVKFKISIRGYADTGIGGGVTIDLESVMIVELVEFTGGSNEWGDEAVDGGFVAGEEKESKGSESTPEDDDDGDDVPFDSDDDGDF</sequence>
<dbReference type="Pfam" id="PF21265">
    <property type="entry name" value="SBB_T7"/>
    <property type="match status" value="1"/>
</dbReference>
<protein>
    <recommendedName>
        <fullName evidence="2">Single-stranded DNA-binding protein BPT7 domain-containing protein</fullName>
    </recommendedName>
</protein>
<proteinExistence type="predicted"/>
<dbReference type="GO" id="GO:0003677">
    <property type="term" value="F:DNA binding"/>
    <property type="evidence" value="ECO:0007669"/>
    <property type="project" value="InterPro"/>
</dbReference>